<gene>
    <name evidence="3" type="ORF">K8352_04780</name>
</gene>
<keyword evidence="4" id="KW-1185">Reference proteome</keyword>
<dbReference type="PANTHER" id="PTHR46268:SF22">
    <property type="entry name" value="SENSOR PROTEIN KDPD-RELATED"/>
    <property type="match status" value="1"/>
</dbReference>
<comment type="similarity">
    <text evidence="1">Belongs to the universal stress protein A family.</text>
</comment>
<dbReference type="InterPro" id="IPR006016">
    <property type="entry name" value="UspA"/>
</dbReference>
<feature type="domain" description="UspA" evidence="2">
    <location>
        <begin position="1"/>
        <end position="146"/>
    </location>
</feature>
<dbReference type="PRINTS" id="PR01438">
    <property type="entry name" value="UNVRSLSTRESS"/>
</dbReference>
<dbReference type="SUPFAM" id="SSF52402">
    <property type="entry name" value="Adenine nucleotide alpha hydrolases-like"/>
    <property type="match status" value="2"/>
</dbReference>
<proteinExistence type="inferred from homology"/>
<dbReference type="InterPro" id="IPR006015">
    <property type="entry name" value="Universal_stress_UspA"/>
</dbReference>
<dbReference type="CDD" id="cd00293">
    <property type="entry name" value="USP-like"/>
    <property type="match status" value="1"/>
</dbReference>
<name>A0AAE3JMN0_9FLAO</name>
<dbReference type="Pfam" id="PF00582">
    <property type="entry name" value="Usp"/>
    <property type="match status" value="1"/>
</dbReference>
<dbReference type="RefSeq" id="WP_317901194.1">
    <property type="nucleotide sequence ID" value="NZ_JAIRBC010000005.1"/>
</dbReference>
<dbReference type="EMBL" id="JAIRBC010000005">
    <property type="protein sequence ID" value="MCG2460050.1"/>
    <property type="molecule type" value="Genomic_DNA"/>
</dbReference>
<accession>A0AAE3JMN0</accession>
<dbReference type="AlphaFoldDB" id="A0AAE3JMN0"/>
<dbReference type="Gene3D" id="3.40.50.12370">
    <property type="match status" value="1"/>
</dbReference>
<evidence type="ECO:0000313" key="4">
    <source>
        <dbReference type="Proteomes" id="UP001200642"/>
    </source>
</evidence>
<organism evidence="3 4">
    <name type="scientific">Cerina litoralis</name>
    <dbReference type="NCBI Taxonomy" id="2874477"/>
    <lineage>
        <taxon>Bacteria</taxon>
        <taxon>Pseudomonadati</taxon>
        <taxon>Bacteroidota</taxon>
        <taxon>Flavobacteriia</taxon>
        <taxon>Flavobacteriales</taxon>
        <taxon>Flavobacteriaceae</taxon>
        <taxon>Cerina</taxon>
    </lineage>
</organism>
<dbReference type="Proteomes" id="UP001200642">
    <property type="component" value="Unassembled WGS sequence"/>
</dbReference>
<reference evidence="3" key="1">
    <citation type="submission" date="2023-02" db="EMBL/GenBank/DDBJ databases">
        <title>Genome of Flavobacteriaceae gen. nov. sp. strain F89.</title>
        <authorList>
            <person name="Wang Y."/>
        </authorList>
    </citation>
    <scope>NUCLEOTIDE SEQUENCE</scope>
    <source>
        <strain evidence="3">F89</strain>
    </source>
</reference>
<protein>
    <submittedName>
        <fullName evidence="3">Universal stress protein</fullName>
    </submittedName>
</protein>
<evidence type="ECO:0000256" key="1">
    <source>
        <dbReference type="ARBA" id="ARBA00008791"/>
    </source>
</evidence>
<sequence length="279" mass="31809">MKQILLPTDFSENSIKAIHYALLVFKDLKCTFYLLHAFTPPVYQTEYLLGNPGQIGLGDMLRESSEMQMKELQTQLKDQFNNPNHIFIPRIAFNILTDEISQTVVAENIDLIVMGTQGATNAAEILIGTQTVHVIKRAKCPVLAIPQKFKNATPKKILFPTDYEIHYEKEKLEQLLQIADLHGSSINVMHVWAGYELTEDQEKNKGQLKGLLGNLCLFHEVHDNGIIPAINEFLGKEKVDLLVMVRNKHTFLERLFIEPVIKKIGLHVTVPFMVLPYYN</sequence>
<dbReference type="PANTHER" id="PTHR46268">
    <property type="entry name" value="STRESS RESPONSE PROTEIN NHAX"/>
    <property type="match status" value="1"/>
</dbReference>
<evidence type="ECO:0000259" key="2">
    <source>
        <dbReference type="Pfam" id="PF00582"/>
    </source>
</evidence>
<comment type="caution">
    <text evidence="3">The sequence shown here is derived from an EMBL/GenBank/DDBJ whole genome shotgun (WGS) entry which is preliminary data.</text>
</comment>
<evidence type="ECO:0000313" key="3">
    <source>
        <dbReference type="EMBL" id="MCG2460050.1"/>
    </source>
</evidence>